<dbReference type="STRING" id="926556.Echvi_2558"/>
<dbReference type="HOGENOM" id="CLU_073071_0_0_10"/>
<evidence type="ECO:0000313" key="3">
    <source>
        <dbReference type="Proteomes" id="UP000010796"/>
    </source>
</evidence>
<accession>L0G1R8</accession>
<reference evidence="3" key="1">
    <citation type="submission" date="2012-02" db="EMBL/GenBank/DDBJ databases">
        <title>The complete genome of Echinicola vietnamensis DSM 17526.</title>
        <authorList>
            <person name="Lucas S."/>
            <person name="Copeland A."/>
            <person name="Lapidus A."/>
            <person name="Glavina del Rio T."/>
            <person name="Dalin E."/>
            <person name="Tice H."/>
            <person name="Bruce D."/>
            <person name="Goodwin L."/>
            <person name="Pitluck S."/>
            <person name="Peters L."/>
            <person name="Ovchinnikova G."/>
            <person name="Teshima H."/>
            <person name="Kyrpides N."/>
            <person name="Mavromatis K."/>
            <person name="Ivanova N."/>
            <person name="Brettin T."/>
            <person name="Detter J.C."/>
            <person name="Han C."/>
            <person name="Larimer F."/>
            <person name="Land M."/>
            <person name="Hauser L."/>
            <person name="Markowitz V."/>
            <person name="Cheng J.-F."/>
            <person name="Hugenholtz P."/>
            <person name="Woyke T."/>
            <person name="Wu D."/>
            <person name="Brambilla E."/>
            <person name="Klenk H.-P."/>
            <person name="Eisen J.A."/>
        </authorList>
    </citation>
    <scope>NUCLEOTIDE SEQUENCE [LARGE SCALE GENOMIC DNA]</scope>
    <source>
        <strain evidence="3">DSM 17526 / LMG 23754 / KMM 6221</strain>
    </source>
</reference>
<dbReference type="PANTHER" id="PTHR43312:SF1">
    <property type="entry name" value="NADP-DEPENDENT OXIDOREDUCTASE DOMAIN-CONTAINING PROTEIN"/>
    <property type="match status" value="1"/>
</dbReference>
<dbReference type="AlphaFoldDB" id="L0G1R8"/>
<dbReference type="Pfam" id="PF00248">
    <property type="entry name" value="Aldo_ket_red"/>
    <property type="match status" value="1"/>
</dbReference>
<dbReference type="Gene3D" id="3.20.20.100">
    <property type="entry name" value="NADP-dependent oxidoreductase domain"/>
    <property type="match status" value="1"/>
</dbReference>
<dbReference type="eggNOG" id="COG0667">
    <property type="taxonomic scope" value="Bacteria"/>
</dbReference>
<dbReference type="OrthoDB" id="9773828at2"/>
<evidence type="ECO:0000313" key="2">
    <source>
        <dbReference type="EMBL" id="AGA78800.1"/>
    </source>
</evidence>
<organism evidence="2 3">
    <name type="scientific">Echinicola vietnamensis (strain DSM 17526 / LMG 23754 / KMM 6221)</name>
    <dbReference type="NCBI Taxonomy" id="926556"/>
    <lineage>
        <taxon>Bacteria</taxon>
        <taxon>Pseudomonadati</taxon>
        <taxon>Bacteroidota</taxon>
        <taxon>Cytophagia</taxon>
        <taxon>Cytophagales</taxon>
        <taxon>Cyclobacteriaceae</taxon>
        <taxon>Echinicola</taxon>
    </lineage>
</organism>
<evidence type="ECO:0000259" key="1">
    <source>
        <dbReference type="Pfam" id="PF00248"/>
    </source>
</evidence>
<dbReference type="InterPro" id="IPR053135">
    <property type="entry name" value="AKR2_Oxidoreductase"/>
</dbReference>
<dbReference type="RefSeq" id="WP_015266353.1">
    <property type="nucleotide sequence ID" value="NC_019904.1"/>
</dbReference>
<name>L0G1R8_ECHVK</name>
<dbReference type="PANTHER" id="PTHR43312">
    <property type="entry name" value="D-THREO-ALDOSE 1-DEHYDROGENASE"/>
    <property type="match status" value="1"/>
</dbReference>
<dbReference type="PATRIC" id="fig|926556.3.peg.2697"/>
<gene>
    <name evidence="2" type="ordered locus">Echvi_2558</name>
</gene>
<proteinExistence type="predicted"/>
<dbReference type="KEGG" id="evi:Echvi_2558"/>
<dbReference type="EMBL" id="CP003346">
    <property type="protein sequence ID" value="AGA78800.1"/>
    <property type="molecule type" value="Genomic_DNA"/>
</dbReference>
<sequence>MNSTQIGLGMAALGRPEYININPTDQRDKSEEAFYRETLRVLDEAYRLGVRYFDTAASYGKGETFLLKWHQKRQHPDVIFGSKWGYTYTANWELGYDGKHEVKEHSLEKLEEQWSYSQKLCPALGVYHIHSATLASGVLENSKVLEKLAAIKRTTGVQIGLSSSGPAQQEVLEKAMDIAIDDTPLFDTFQVTFNVLEQATCALLKYAQKNGVKVLIKEAMANGRIFPNDHYPHYKPTYSYLSSLADKYQVGIDAIALRFCMDKIGPAYVLSGASSIPQLTANLKASTFKLTTTELDKLSALSVDSTGYWDERSLLKWN</sequence>
<dbReference type="InterPro" id="IPR036812">
    <property type="entry name" value="NAD(P)_OxRdtase_dom_sf"/>
</dbReference>
<keyword evidence="3" id="KW-1185">Reference proteome</keyword>
<protein>
    <submittedName>
        <fullName evidence="2">Putative oxidoreductase, aryl-alcohol dehydrogenase like protein</fullName>
    </submittedName>
</protein>
<dbReference type="SUPFAM" id="SSF51430">
    <property type="entry name" value="NAD(P)-linked oxidoreductase"/>
    <property type="match status" value="1"/>
</dbReference>
<feature type="domain" description="NADP-dependent oxidoreductase" evidence="1">
    <location>
        <begin position="6"/>
        <end position="301"/>
    </location>
</feature>
<dbReference type="InterPro" id="IPR023210">
    <property type="entry name" value="NADP_OxRdtase_dom"/>
</dbReference>
<dbReference type="Proteomes" id="UP000010796">
    <property type="component" value="Chromosome"/>
</dbReference>